<evidence type="ECO:0000313" key="2">
    <source>
        <dbReference type="Proteomes" id="UP001279734"/>
    </source>
</evidence>
<sequence length="120" mass="13686">MQAVVPHFKPAHQVAYPSARRCFQRSKIRMPNGVVPSEMLPSMAVSALRKFLHTMMLDIHRGCSVYTMLHVIYLCEFIFQSHFDKAVEIKEAVKTGCYAGRPQVHLQSHFDKAVEIKDAV</sequence>
<reference evidence="1" key="1">
    <citation type="submission" date="2023-05" db="EMBL/GenBank/DDBJ databases">
        <title>Nepenthes gracilis genome sequencing.</title>
        <authorList>
            <person name="Fukushima K."/>
        </authorList>
    </citation>
    <scope>NUCLEOTIDE SEQUENCE</scope>
    <source>
        <strain evidence="1">SING2019-196</strain>
    </source>
</reference>
<gene>
    <name evidence="1" type="ORF">Nepgr_012887</name>
</gene>
<dbReference type="AlphaFoldDB" id="A0AAD3SHX5"/>
<accession>A0AAD3SHX5</accession>
<keyword evidence="2" id="KW-1185">Reference proteome</keyword>
<dbReference type="Proteomes" id="UP001279734">
    <property type="component" value="Unassembled WGS sequence"/>
</dbReference>
<protein>
    <submittedName>
        <fullName evidence="1">Uncharacterized protein</fullName>
    </submittedName>
</protein>
<organism evidence="1 2">
    <name type="scientific">Nepenthes gracilis</name>
    <name type="common">Slender pitcher plant</name>
    <dbReference type="NCBI Taxonomy" id="150966"/>
    <lineage>
        <taxon>Eukaryota</taxon>
        <taxon>Viridiplantae</taxon>
        <taxon>Streptophyta</taxon>
        <taxon>Embryophyta</taxon>
        <taxon>Tracheophyta</taxon>
        <taxon>Spermatophyta</taxon>
        <taxon>Magnoliopsida</taxon>
        <taxon>eudicotyledons</taxon>
        <taxon>Gunneridae</taxon>
        <taxon>Pentapetalae</taxon>
        <taxon>Caryophyllales</taxon>
        <taxon>Nepenthaceae</taxon>
        <taxon>Nepenthes</taxon>
    </lineage>
</organism>
<evidence type="ECO:0000313" key="1">
    <source>
        <dbReference type="EMBL" id="GMH11046.1"/>
    </source>
</evidence>
<comment type="caution">
    <text evidence="1">The sequence shown here is derived from an EMBL/GenBank/DDBJ whole genome shotgun (WGS) entry which is preliminary data.</text>
</comment>
<proteinExistence type="predicted"/>
<name>A0AAD3SHX5_NEPGR</name>
<dbReference type="EMBL" id="BSYO01000010">
    <property type="protein sequence ID" value="GMH11046.1"/>
    <property type="molecule type" value="Genomic_DNA"/>
</dbReference>